<reference evidence="1 2" key="1">
    <citation type="submission" date="2015-12" db="EMBL/GenBank/DDBJ databases">
        <title>Genome sequence of Mucilaginibacter gotjawali.</title>
        <authorList>
            <person name="Lee J.S."/>
            <person name="Lee K.C."/>
            <person name="Kim K.K."/>
            <person name="Lee B.W."/>
        </authorList>
    </citation>
    <scope>NUCLEOTIDE SEQUENCE [LARGE SCALE GENOMIC DNA]</scope>
    <source>
        <strain evidence="1 2">SA3-7</strain>
    </source>
</reference>
<dbReference type="OrthoDB" id="799531at2"/>
<evidence type="ECO:0000313" key="2">
    <source>
        <dbReference type="Proteomes" id="UP000218263"/>
    </source>
</evidence>
<dbReference type="AlphaFoldDB" id="A0A110B432"/>
<protein>
    <submittedName>
        <fullName evidence="1">Uncharacterized protein</fullName>
    </submittedName>
</protein>
<sequence>MKKYLLSLAIVLAFSVSFASGTDGVHLKGVIEDSTCAASKSQMSPATSRVACVKKCLKNGASAVLVVGDKVYKISNQKTVLKFAGQDVAVDGVVTGDTIEVTKITAEKA</sequence>
<dbReference type="KEGG" id="mgot:MgSA37_03915"/>
<dbReference type="RefSeq" id="WP_096354155.1">
    <property type="nucleotide sequence ID" value="NZ_AP017313.1"/>
</dbReference>
<keyword evidence="2" id="KW-1185">Reference proteome</keyword>
<evidence type="ECO:0000313" key="1">
    <source>
        <dbReference type="EMBL" id="BAU55723.1"/>
    </source>
</evidence>
<accession>A0A110B432</accession>
<proteinExistence type="predicted"/>
<dbReference type="Proteomes" id="UP000218263">
    <property type="component" value="Chromosome"/>
</dbReference>
<name>A0A110B432_9SPHI</name>
<dbReference type="EMBL" id="AP017313">
    <property type="protein sequence ID" value="BAU55723.1"/>
    <property type="molecule type" value="Genomic_DNA"/>
</dbReference>
<gene>
    <name evidence="1" type="ORF">MgSA37_03915</name>
</gene>
<organism evidence="1 2">
    <name type="scientific">Mucilaginibacter gotjawali</name>
    <dbReference type="NCBI Taxonomy" id="1550579"/>
    <lineage>
        <taxon>Bacteria</taxon>
        <taxon>Pseudomonadati</taxon>
        <taxon>Bacteroidota</taxon>
        <taxon>Sphingobacteriia</taxon>
        <taxon>Sphingobacteriales</taxon>
        <taxon>Sphingobacteriaceae</taxon>
        <taxon>Mucilaginibacter</taxon>
    </lineage>
</organism>